<dbReference type="KEGG" id="pic:PICST_29191"/>
<dbReference type="InParanoid" id="A3GI23"/>
<dbReference type="OMA" id="YFWDGID"/>
<dbReference type="InterPro" id="IPR051112">
    <property type="entry name" value="CWC26_splicing_factor"/>
</dbReference>
<dbReference type="EMBL" id="AAVQ01000002">
    <property type="protein sequence ID" value="EAZ63158.2"/>
    <property type="molecule type" value="Genomic_DNA"/>
</dbReference>
<dbReference type="Proteomes" id="UP000002258">
    <property type="component" value="Chromosome 1"/>
</dbReference>
<evidence type="ECO:0000313" key="3">
    <source>
        <dbReference type="EMBL" id="EAZ63158.2"/>
    </source>
</evidence>
<dbReference type="PANTHER" id="PTHR31809:SF0">
    <property type="entry name" value="BUD13 HOMOLOG"/>
    <property type="match status" value="1"/>
</dbReference>
<comment type="similarity">
    <text evidence="1">Belongs to the CWC26 family.</text>
</comment>
<dbReference type="eggNOG" id="KOG2654">
    <property type="taxonomic scope" value="Eukaryota"/>
</dbReference>
<dbReference type="InterPro" id="IPR018609">
    <property type="entry name" value="Bud13"/>
</dbReference>
<keyword evidence="4" id="KW-1185">Reference proteome</keyword>
<dbReference type="STRING" id="322104.A3GI23"/>
<organism evidence="3 4">
    <name type="scientific">Scheffersomyces stipitis (strain ATCC 58785 / CBS 6054 / NBRC 10063 / NRRL Y-11545)</name>
    <name type="common">Yeast</name>
    <name type="synonym">Pichia stipitis</name>
    <dbReference type="NCBI Taxonomy" id="322104"/>
    <lineage>
        <taxon>Eukaryota</taxon>
        <taxon>Fungi</taxon>
        <taxon>Dikarya</taxon>
        <taxon>Ascomycota</taxon>
        <taxon>Saccharomycotina</taxon>
        <taxon>Pichiomycetes</taxon>
        <taxon>Debaryomycetaceae</taxon>
        <taxon>Scheffersomyces</taxon>
    </lineage>
</organism>
<dbReference type="OrthoDB" id="6022at2759"/>
<dbReference type="HOGENOM" id="CLU_090706_0_0_1"/>
<dbReference type="Pfam" id="PF09736">
    <property type="entry name" value="Bud13"/>
    <property type="match status" value="1"/>
</dbReference>
<dbReference type="GO" id="GO:0070274">
    <property type="term" value="C:RES complex"/>
    <property type="evidence" value="ECO:0007669"/>
    <property type="project" value="TreeGrafter"/>
</dbReference>
<evidence type="ECO:0000313" key="4">
    <source>
        <dbReference type="Proteomes" id="UP000002258"/>
    </source>
</evidence>
<sequence length="308" mass="35448">MSRTGRVLRKSATKIMTRVAYLHLNGSLANLVSEHFCRRAAQAISIVDVVSSQICQFSSSSQSQMSSRADYLSKYLQSDKRKKKSKKIPSATSNVVIRADPRVEKVESEEEAEIIHDEESELAPVKVQIATKSQSKGFKRIDNGSEVVQAEREKVEEPGKIEPEAQQTTVYRDASGRIVDIDNRRKQFEQEKEAERDKRTFTELRTAEDEIERQQKEKYVPKQSQFEDPLLVFEDKQDEPENSTNAYSSYVYNKGVNPSNRFGIRAGYFWDGIDRSNGFEELVLRKQTEQKFQKMDTAINESYDLDYE</sequence>
<protein>
    <recommendedName>
        <fullName evidence="2">Pre-mRNA-splicing factor CWC26</fullName>
    </recommendedName>
</protein>
<dbReference type="RefSeq" id="XP_001387181.2">
    <property type="nucleotide sequence ID" value="XM_001387144.1"/>
</dbReference>
<dbReference type="GO" id="GO:0005684">
    <property type="term" value="C:U2-type spliceosomal complex"/>
    <property type="evidence" value="ECO:0007669"/>
    <property type="project" value="TreeGrafter"/>
</dbReference>
<dbReference type="GO" id="GO:0003723">
    <property type="term" value="F:RNA binding"/>
    <property type="evidence" value="ECO:0007669"/>
    <property type="project" value="TreeGrafter"/>
</dbReference>
<reference evidence="3 4" key="1">
    <citation type="journal article" date="2007" name="Nat. Biotechnol.">
        <title>Genome sequence of the lignocellulose-bioconverting and xylose-fermenting yeast Pichia stipitis.</title>
        <authorList>
            <person name="Jeffries T.W."/>
            <person name="Grigoriev I.V."/>
            <person name="Grimwood J."/>
            <person name="Laplaza J.M."/>
            <person name="Aerts A."/>
            <person name="Salamov A."/>
            <person name="Schmutz J."/>
            <person name="Lindquist E."/>
            <person name="Dehal P."/>
            <person name="Shapiro H."/>
            <person name="Jin Y.S."/>
            <person name="Passoth V."/>
            <person name="Richardson P.M."/>
        </authorList>
    </citation>
    <scope>NUCLEOTIDE SEQUENCE [LARGE SCALE GENOMIC DNA]</scope>
    <source>
        <strain evidence="4">ATCC 58785 / CBS 6054 / NBRC 10063 / NRRL Y-11545</strain>
    </source>
</reference>
<comment type="caution">
    <text evidence="3">The sequence shown here is derived from an EMBL/GenBank/DDBJ whole genome shotgun (WGS) entry which is preliminary data.</text>
</comment>
<evidence type="ECO:0000256" key="2">
    <source>
        <dbReference type="ARBA" id="ARBA00020644"/>
    </source>
</evidence>
<dbReference type="GeneID" id="4851922"/>
<dbReference type="PANTHER" id="PTHR31809">
    <property type="entry name" value="BUD13 HOMOLOG"/>
    <property type="match status" value="1"/>
</dbReference>
<accession>A3GI23</accession>
<proteinExistence type="inferred from homology"/>
<dbReference type="AlphaFoldDB" id="A3GI23"/>
<evidence type="ECO:0000256" key="1">
    <source>
        <dbReference type="ARBA" id="ARBA00011069"/>
    </source>
</evidence>
<dbReference type="GO" id="GO:0000398">
    <property type="term" value="P:mRNA splicing, via spliceosome"/>
    <property type="evidence" value="ECO:0007669"/>
    <property type="project" value="TreeGrafter"/>
</dbReference>
<name>A3GI23_PICST</name>
<gene>
    <name evidence="3" type="ORF">PICST_29191</name>
</gene>